<gene>
    <name evidence="1" type="ORF">GCM10011609_17270</name>
</gene>
<keyword evidence="2" id="KW-1185">Reference proteome</keyword>
<name>A0ABQ2HHC3_9PSEU</name>
<reference evidence="2" key="1">
    <citation type="journal article" date="2019" name="Int. J. Syst. Evol. Microbiol.">
        <title>The Global Catalogue of Microorganisms (GCM) 10K type strain sequencing project: providing services to taxonomists for standard genome sequencing and annotation.</title>
        <authorList>
            <consortium name="The Broad Institute Genomics Platform"/>
            <consortium name="The Broad Institute Genome Sequencing Center for Infectious Disease"/>
            <person name="Wu L."/>
            <person name="Ma J."/>
        </authorList>
    </citation>
    <scope>NUCLEOTIDE SEQUENCE [LARGE SCALE GENOMIC DNA]</scope>
    <source>
        <strain evidence="2">CGMCC 4.7319</strain>
    </source>
</reference>
<sequence length="263" mass="29495">MKEMLRVFEDASTDLDLWRQRVQQVERPEPGSDLAQDDAVFAHHLISETVRTSLASAGEHLRLVRDGLECGNYYNMSQYSAVRAAIVGATQAVWVLAPDDAMIRRERGLTVITETYVQLRKYHELTLRQAPQLQLSAEKQKRLREQIDWVKSREDAVWDVRTSKAELQGATFIEAAAPVIFPGDVFRQAGLRQSWNILSSDAHVLMWSLAMRTSFVDPPDKNSGLSAGTANGQGLGNLAGWFSLAIQSLRCGWSTFDRRCEGS</sequence>
<protein>
    <submittedName>
        <fullName evidence="1">Uncharacterized protein</fullName>
    </submittedName>
</protein>
<organism evidence="1 2">
    <name type="scientific">Lentzea pudingi</name>
    <dbReference type="NCBI Taxonomy" id="1789439"/>
    <lineage>
        <taxon>Bacteria</taxon>
        <taxon>Bacillati</taxon>
        <taxon>Actinomycetota</taxon>
        <taxon>Actinomycetes</taxon>
        <taxon>Pseudonocardiales</taxon>
        <taxon>Pseudonocardiaceae</taxon>
        <taxon>Lentzea</taxon>
    </lineage>
</organism>
<evidence type="ECO:0000313" key="1">
    <source>
        <dbReference type="EMBL" id="GGM81778.1"/>
    </source>
</evidence>
<dbReference type="RefSeq" id="WP_189154067.1">
    <property type="nucleotide sequence ID" value="NZ_BMNC01000002.1"/>
</dbReference>
<dbReference type="Proteomes" id="UP000597656">
    <property type="component" value="Unassembled WGS sequence"/>
</dbReference>
<proteinExistence type="predicted"/>
<dbReference type="EMBL" id="BMNC01000002">
    <property type="protein sequence ID" value="GGM81778.1"/>
    <property type="molecule type" value="Genomic_DNA"/>
</dbReference>
<comment type="caution">
    <text evidence="1">The sequence shown here is derived from an EMBL/GenBank/DDBJ whole genome shotgun (WGS) entry which is preliminary data.</text>
</comment>
<accession>A0ABQ2HHC3</accession>
<evidence type="ECO:0000313" key="2">
    <source>
        <dbReference type="Proteomes" id="UP000597656"/>
    </source>
</evidence>